<dbReference type="AlphaFoldDB" id="A0A934S1B8"/>
<organism evidence="3 4">
    <name type="scientific">Pelagicoccus mobilis</name>
    <dbReference type="NCBI Taxonomy" id="415221"/>
    <lineage>
        <taxon>Bacteria</taxon>
        <taxon>Pseudomonadati</taxon>
        <taxon>Verrucomicrobiota</taxon>
        <taxon>Opitutia</taxon>
        <taxon>Puniceicoccales</taxon>
        <taxon>Pelagicoccaceae</taxon>
        <taxon>Pelagicoccus</taxon>
    </lineage>
</organism>
<feature type="compositionally biased region" description="Polar residues" evidence="1">
    <location>
        <begin position="22"/>
        <end position="56"/>
    </location>
</feature>
<feature type="chain" id="PRO_5037023847" evidence="2">
    <location>
        <begin position="21"/>
        <end position="87"/>
    </location>
</feature>
<evidence type="ECO:0000256" key="2">
    <source>
        <dbReference type="SAM" id="SignalP"/>
    </source>
</evidence>
<feature type="signal peptide" evidence="2">
    <location>
        <begin position="1"/>
        <end position="20"/>
    </location>
</feature>
<name>A0A934S1B8_9BACT</name>
<gene>
    <name evidence="3" type="ORF">JIN87_24700</name>
</gene>
<evidence type="ECO:0000313" key="3">
    <source>
        <dbReference type="EMBL" id="MBK1880108.1"/>
    </source>
</evidence>
<dbReference type="Proteomes" id="UP000617628">
    <property type="component" value="Unassembled WGS sequence"/>
</dbReference>
<accession>A0A934S1B8</accession>
<keyword evidence="2" id="KW-0732">Signal</keyword>
<comment type="caution">
    <text evidence="3">The sequence shown here is derived from an EMBL/GenBank/DDBJ whole genome shotgun (WGS) entry which is preliminary data.</text>
</comment>
<proteinExistence type="predicted"/>
<dbReference type="RefSeq" id="WP_200358705.1">
    <property type="nucleotide sequence ID" value="NZ_JAENIL010000071.1"/>
</dbReference>
<protein>
    <submittedName>
        <fullName evidence="3">Uncharacterized protein</fullName>
    </submittedName>
</protein>
<evidence type="ECO:0000256" key="1">
    <source>
        <dbReference type="SAM" id="MobiDB-lite"/>
    </source>
</evidence>
<dbReference type="EMBL" id="JAENIL010000071">
    <property type="protein sequence ID" value="MBK1880108.1"/>
    <property type="molecule type" value="Genomic_DNA"/>
</dbReference>
<reference evidence="3" key="1">
    <citation type="submission" date="2021-01" db="EMBL/GenBank/DDBJ databases">
        <title>Modified the classification status of verrucomicrobia.</title>
        <authorList>
            <person name="Feng X."/>
        </authorList>
    </citation>
    <scope>NUCLEOTIDE SEQUENCE</scope>
    <source>
        <strain evidence="3">KCTC 13126</strain>
    </source>
</reference>
<sequence length="87" mass="9354">MIRKTIAIIAVLGFASASFAGQYSSQNSKGPKQGETSMTSKMIKDNGTSGQYSSLSKGPKQSDMKSNKSLTKQPMRRALSGQYSSIR</sequence>
<evidence type="ECO:0000313" key="4">
    <source>
        <dbReference type="Proteomes" id="UP000617628"/>
    </source>
</evidence>
<keyword evidence="4" id="KW-1185">Reference proteome</keyword>
<feature type="region of interest" description="Disordered" evidence="1">
    <location>
        <begin position="22"/>
        <end position="87"/>
    </location>
</feature>